<dbReference type="GO" id="GO:0046081">
    <property type="term" value="P:dUTP catabolic process"/>
    <property type="evidence" value="ECO:0007669"/>
    <property type="project" value="TreeGrafter"/>
</dbReference>
<dbReference type="NCBIfam" id="TIGR00444">
    <property type="entry name" value="mazG"/>
    <property type="match status" value="1"/>
</dbReference>
<reference evidence="3 4" key="1">
    <citation type="journal article" date="2004" name="Science">
        <title>Illuminating the evolutionary history of chlamydiae.</title>
        <authorList>
            <person name="Horn M."/>
            <person name="Collingro A."/>
            <person name="Schmitz-Esser S."/>
            <person name="Beier C.L."/>
            <person name="Purkhold U."/>
            <person name="Fartmann B."/>
            <person name="Brandt P."/>
            <person name="Nyakatura G.J."/>
            <person name="Droege M."/>
            <person name="Frishman D."/>
            <person name="Rattei T."/>
            <person name="Mewes H."/>
            <person name="Wagner M."/>
        </authorList>
    </citation>
    <scope>NUCLEOTIDE SEQUENCE [LARGE SCALE GENOMIC DNA]</scope>
    <source>
        <strain evidence="3 4">UWE25</strain>
    </source>
</reference>
<dbReference type="CDD" id="cd11528">
    <property type="entry name" value="NTP-PPase_MazG_Nterm"/>
    <property type="match status" value="1"/>
</dbReference>
<proteinExistence type="predicted"/>
<dbReference type="RefSeq" id="WP_011175267.1">
    <property type="nucleotide sequence ID" value="NC_005861.2"/>
</dbReference>
<dbReference type="Gene3D" id="1.10.287.1080">
    <property type="entry name" value="MazG-like"/>
    <property type="match status" value="2"/>
</dbReference>
<dbReference type="GO" id="GO:0046076">
    <property type="term" value="P:dTTP catabolic process"/>
    <property type="evidence" value="ECO:0007669"/>
    <property type="project" value="TreeGrafter"/>
</dbReference>
<dbReference type="PANTHER" id="PTHR30522">
    <property type="entry name" value="NUCLEOSIDE TRIPHOSPHATE PYROPHOSPHOHYDROLASE"/>
    <property type="match status" value="1"/>
</dbReference>
<evidence type="ECO:0000256" key="1">
    <source>
        <dbReference type="SAM" id="Coils"/>
    </source>
</evidence>
<dbReference type="InterPro" id="IPR048015">
    <property type="entry name" value="NTP-PPase_MazG-like_N"/>
</dbReference>
<dbReference type="HOGENOM" id="CLU_038356_0_1_0"/>
<keyword evidence="1" id="KW-0175">Coiled coil</keyword>
<dbReference type="GO" id="GO:0046052">
    <property type="term" value="P:UTP catabolic process"/>
    <property type="evidence" value="ECO:0007669"/>
    <property type="project" value="TreeGrafter"/>
</dbReference>
<dbReference type="PANTHER" id="PTHR30522:SF0">
    <property type="entry name" value="NUCLEOSIDE TRIPHOSPHATE PYROPHOSPHOHYDROLASE"/>
    <property type="match status" value="1"/>
</dbReference>
<dbReference type="STRING" id="264201.pc0717"/>
<dbReference type="InterPro" id="IPR004518">
    <property type="entry name" value="MazG-like_dom"/>
</dbReference>
<dbReference type="KEGG" id="pcu:PC_RS03445"/>
<organism evidence="3 4">
    <name type="scientific">Protochlamydia amoebophila (strain UWE25)</name>
    <dbReference type="NCBI Taxonomy" id="264201"/>
    <lineage>
        <taxon>Bacteria</taxon>
        <taxon>Pseudomonadati</taxon>
        <taxon>Chlamydiota</taxon>
        <taxon>Chlamydiia</taxon>
        <taxon>Parachlamydiales</taxon>
        <taxon>Parachlamydiaceae</taxon>
        <taxon>Candidatus Protochlamydia</taxon>
    </lineage>
</organism>
<feature type="coiled-coil region" evidence="1">
    <location>
        <begin position="190"/>
        <end position="217"/>
    </location>
</feature>
<gene>
    <name evidence="3" type="ORF">PC_RS03445</name>
</gene>
<dbReference type="GO" id="GO:0006203">
    <property type="term" value="P:dGTP catabolic process"/>
    <property type="evidence" value="ECO:0007669"/>
    <property type="project" value="TreeGrafter"/>
</dbReference>
<dbReference type="GO" id="GO:0046047">
    <property type="term" value="P:TTP catabolic process"/>
    <property type="evidence" value="ECO:0007669"/>
    <property type="project" value="TreeGrafter"/>
</dbReference>
<dbReference type="Pfam" id="PF03819">
    <property type="entry name" value="MazG"/>
    <property type="match status" value="1"/>
</dbReference>
<sequence length="217" mass="25681">MDDFKALIITIERLLAPNGCPWDREQTLQSMRSSVIEEVYELVEAIDLENNEKIKEELGDLCFNVIFLGKLAERDKKFSLHDMLKEINEKLIRRHPHIFEEIQLDSVAQVKHQWEIIKKNEKGNRWRQSVLDGIPKDFPSLARAEKMIKEFEKTDFAWQNREHFSSQEDLFAQDLLNLIKKASQNGIKVETTLRKMLSQLEQQFRQWENAQKRVESA</sequence>
<dbReference type="FunFam" id="1.10.287.1080:FF:000001">
    <property type="entry name" value="Nucleoside triphosphate pyrophosphohydrolase"/>
    <property type="match status" value="1"/>
</dbReference>
<evidence type="ECO:0000259" key="2">
    <source>
        <dbReference type="Pfam" id="PF03819"/>
    </source>
</evidence>
<keyword evidence="4" id="KW-1185">Reference proteome</keyword>
<dbReference type="GO" id="GO:0006950">
    <property type="term" value="P:response to stress"/>
    <property type="evidence" value="ECO:0007669"/>
    <property type="project" value="UniProtKB-ARBA"/>
</dbReference>
<dbReference type="GO" id="GO:0046061">
    <property type="term" value="P:dATP catabolic process"/>
    <property type="evidence" value="ECO:0007669"/>
    <property type="project" value="TreeGrafter"/>
</dbReference>
<dbReference type="SUPFAM" id="SSF101386">
    <property type="entry name" value="all-alpha NTP pyrophosphatases"/>
    <property type="match status" value="1"/>
</dbReference>
<protein>
    <recommendedName>
        <fullName evidence="2">NTP pyrophosphohydrolase MazG-like domain-containing protein</fullName>
    </recommendedName>
</protein>
<dbReference type="eggNOG" id="COG3956">
    <property type="taxonomic scope" value="Bacteria"/>
</dbReference>
<dbReference type="InterPro" id="IPR011551">
    <property type="entry name" value="NTP_PyrPHydrolase_MazG"/>
</dbReference>
<dbReference type="Proteomes" id="UP000000529">
    <property type="component" value="Chromosome"/>
</dbReference>
<dbReference type="OrthoDB" id="9808939at2"/>
<evidence type="ECO:0000313" key="4">
    <source>
        <dbReference type="Proteomes" id="UP000000529"/>
    </source>
</evidence>
<dbReference type="GO" id="GO:0047429">
    <property type="term" value="F:nucleoside triphosphate diphosphatase activity"/>
    <property type="evidence" value="ECO:0007669"/>
    <property type="project" value="TreeGrafter"/>
</dbReference>
<accession>Q6MDA8</accession>
<name>Q6MDA8_PARUW</name>
<dbReference type="EMBL" id="BX908798">
    <property type="protein sequence ID" value="CAF23441.1"/>
    <property type="molecule type" value="Genomic_DNA"/>
</dbReference>
<evidence type="ECO:0000313" key="3">
    <source>
        <dbReference type="EMBL" id="CAF23441.1"/>
    </source>
</evidence>
<dbReference type="AlphaFoldDB" id="Q6MDA8"/>
<feature type="domain" description="NTP pyrophosphohydrolase MazG-like" evidence="2">
    <location>
        <begin position="26"/>
        <end position="99"/>
    </location>
</feature>